<keyword evidence="2 5" id="KW-0812">Transmembrane</keyword>
<dbReference type="InterPro" id="IPR052053">
    <property type="entry name" value="IM_YidH-like"/>
</dbReference>
<keyword evidence="4 5" id="KW-0472">Membrane</keyword>
<comment type="caution">
    <text evidence="7">The sequence shown here is derived from an EMBL/GenBank/DDBJ whole genome shotgun (WGS) entry which is preliminary data.</text>
</comment>
<dbReference type="PANTHER" id="PTHR34187:SF3">
    <property type="entry name" value="DUF DOMAIN PROTEIN (AFU_ORTHOLOGUE AFUA_6G11150)"/>
    <property type="match status" value="1"/>
</dbReference>
<dbReference type="Pfam" id="PF02656">
    <property type="entry name" value="DUF202"/>
    <property type="match status" value="1"/>
</dbReference>
<sequence>MSTRRSEIVTEELAVQNADEATEPFCCATCVAYTKHLTEPVDLSSLQEDGLDLEDRGAFCLPPILGPLLFDNETSDCRDHCANERTFLSYLRLSIYMAVVSVAIVLSFHLRKTATATELRMATPLGLIFLALSVSCLGVGMANYIGTVNKYSRRAAIVQTGWKTQAVMATIASCIVGSCVTLLVVNRLNEQDEM</sequence>
<name>A0AAE0I4J9_9PEZI</name>
<evidence type="ECO:0000256" key="5">
    <source>
        <dbReference type="SAM" id="Phobius"/>
    </source>
</evidence>
<comment type="subcellular location">
    <subcellularLocation>
        <location evidence="1">Endomembrane system</location>
        <topology evidence="1">Multi-pass membrane protein</topology>
    </subcellularLocation>
</comment>
<keyword evidence="8" id="KW-1185">Reference proteome</keyword>
<accession>A0AAE0I4J9</accession>
<dbReference type="EMBL" id="JAUEDM010000004">
    <property type="protein sequence ID" value="KAK3318538.1"/>
    <property type="molecule type" value="Genomic_DNA"/>
</dbReference>
<organism evidence="7 8">
    <name type="scientific">Apodospora peruviana</name>
    <dbReference type="NCBI Taxonomy" id="516989"/>
    <lineage>
        <taxon>Eukaryota</taxon>
        <taxon>Fungi</taxon>
        <taxon>Dikarya</taxon>
        <taxon>Ascomycota</taxon>
        <taxon>Pezizomycotina</taxon>
        <taxon>Sordariomycetes</taxon>
        <taxon>Sordariomycetidae</taxon>
        <taxon>Sordariales</taxon>
        <taxon>Lasiosphaeriaceae</taxon>
        <taxon>Apodospora</taxon>
    </lineage>
</organism>
<evidence type="ECO:0000256" key="2">
    <source>
        <dbReference type="ARBA" id="ARBA00022692"/>
    </source>
</evidence>
<evidence type="ECO:0000259" key="6">
    <source>
        <dbReference type="Pfam" id="PF02656"/>
    </source>
</evidence>
<evidence type="ECO:0000256" key="3">
    <source>
        <dbReference type="ARBA" id="ARBA00022989"/>
    </source>
</evidence>
<evidence type="ECO:0000313" key="8">
    <source>
        <dbReference type="Proteomes" id="UP001283341"/>
    </source>
</evidence>
<dbReference type="Proteomes" id="UP001283341">
    <property type="component" value="Unassembled WGS sequence"/>
</dbReference>
<feature type="transmembrane region" description="Helical" evidence="5">
    <location>
        <begin position="93"/>
        <end position="110"/>
    </location>
</feature>
<dbReference type="AlphaFoldDB" id="A0AAE0I4J9"/>
<gene>
    <name evidence="7" type="ORF">B0H66DRAFT_242448</name>
</gene>
<evidence type="ECO:0000313" key="7">
    <source>
        <dbReference type="EMBL" id="KAK3318538.1"/>
    </source>
</evidence>
<dbReference type="PANTHER" id="PTHR34187">
    <property type="entry name" value="FGR18P"/>
    <property type="match status" value="1"/>
</dbReference>
<dbReference type="GO" id="GO:0012505">
    <property type="term" value="C:endomembrane system"/>
    <property type="evidence" value="ECO:0007669"/>
    <property type="project" value="UniProtKB-SubCell"/>
</dbReference>
<feature type="domain" description="DUF202" evidence="6">
    <location>
        <begin position="78"/>
        <end position="149"/>
    </location>
</feature>
<reference evidence="7" key="1">
    <citation type="journal article" date="2023" name="Mol. Phylogenet. Evol.">
        <title>Genome-scale phylogeny and comparative genomics of the fungal order Sordariales.</title>
        <authorList>
            <person name="Hensen N."/>
            <person name="Bonometti L."/>
            <person name="Westerberg I."/>
            <person name="Brannstrom I.O."/>
            <person name="Guillou S."/>
            <person name="Cros-Aarteil S."/>
            <person name="Calhoun S."/>
            <person name="Haridas S."/>
            <person name="Kuo A."/>
            <person name="Mondo S."/>
            <person name="Pangilinan J."/>
            <person name="Riley R."/>
            <person name="LaButti K."/>
            <person name="Andreopoulos B."/>
            <person name="Lipzen A."/>
            <person name="Chen C."/>
            <person name="Yan M."/>
            <person name="Daum C."/>
            <person name="Ng V."/>
            <person name="Clum A."/>
            <person name="Steindorff A."/>
            <person name="Ohm R.A."/>
            <person name="Martin F."/>
            <person name="Silar P."/>
            <person name="Natvig D.O."/>
            <person name="Lalanne C."/>
            <person name="Gautier V."/>
            <person name="Ament-Velasquez S.L."/>
            <person name="Kruys A."/>
            <person name="Hutchinson M.I."/>
            <person name="Powell A.J."/>
            <person name="Barry K."/>
            <person name="Miller A.N."/>
            <person name="Grigoriev I.V."/>
            <person name="Debuchy R."/>
            <person name="Gladieux P."/>
            <person name="Hiltunen Thoren M."/>
            <person name="Johannesson H."/>
        </authorList>
    </citation>
    <scope>NUCLEOTIDE SEQUENCE</scope>
    <source>
        <strain evidence="7">CBS 118394</strain>
    </source>
</reference>
<dbReference type="InterPro" id="IPR003807">
    <property type="entry name" value="DUF202"/>
</dbReference>
<evidence type="ECO:0000256" key="1">
    <source>
        <dbReference type="ARBA" id="ARBA00004127"/>
    </source>
</evidence>
<feature type="transmembrane region" description="Helical" evidence="5">
    <location>
        <begin position="166"/>
        <end position="185"/>
    </location>
</feature>
<keyword evidence="3 5" id="KW-1133">Transmembrane helix</keyword>
<proteinExistence type="predicted"/>
<feature type="transmembrane region" description="Helical" evidence="5">
    <location>
        <begin position="122"/>
        <end position="145"/>
    </location>
</feature>
<evidence type="ECO:0000256" key="4">
    <source>
        <dbReference type="ARBA" id="ARBA00023136"/>
    </source>
</evidence>
<reference evidence="7" key="2">
    <citation type="submission" date="2023-06" db="EMBL/GenBank/DDBJ databases">
        <authorList>
            <consortium name="Lawrence Berkeley National Laboratory"/>
            <person name="Haridas S."/>
            <person name="Hensen N."/>
            <person name="Bonometti L."/>
            <person name="Westerberg I."/>
            <person name="Brannstrom I.O."/>
            <person name="Guillou S."/>
            <person name="Cros-Aarteil S."/>
            <person name="Calhoun S."/>
            <person name="Kuo A."/>
            <person name="Mondo S."/>
            <person name="Pangilinan J."/>
            <person name="Riley R."/>
            <person name="Labutti K."/>
            <person name="Andreopoulos B."/>
            <person name="Lipzen A."/>
            <person name="Chen C."/>
            <person name="Yanf M."/>
            <person name="Daum C."/>
            <person name="Ng V."/>
            <person name="Clum A."/>
            <person name="Steindorff A."/>
            <person name="Ohm R."/>
            <person name="Martin F."/>
            <person name="Silar P."/>
            <person name="Natvig D."/>
            <person name="Lalanne C."/>
            <person name="Gautier V."/>
            <person name="Ament-Velasquez S.L."/>
            <person name="Kruys A."/>
            <person name="Hutchinson M.I."/>
            <person name="Powell A.J."/>
            <person name="Barry K."/>
            <person name="Miller A.N."/>
            <person name="Grigoriev I.V."/>
            <person name="Debuchy R."/>
            <person name="Gladieux P."/>
            <person name="Thoren M.H."/>
            <person name="Johannesson H."/>
        </authorList>
    </citation>
    <scope>NUCLEOTIDE SEQUENCE</scope>
    <source>
        <strain evidence="7">CBS 118394</strain>
    </source>
</reference>
<protein>
    <recommendedName>
        <fullName evidence="6">DUF202 domain-containing protein</fullName>
    </recommendedName>
</protein>